<evidence type="ECO:0000313" key="5">
    <source>
        <dbReference type="Proteomes" id="UP001605990"/>
    </source>
</evidence>
<name>A0AAX3ZLA7_STRRO</name>
<dbReference type="Proteomes" id="UP001231701">
    <property type="component" value="Chromosome"/>
</dbReference>
<accession>A0AAX3ZLA7</accession>
<dbReference type="GeneID" id="90944492"/>
<evidence type="ECO:0000313" key="2">
    <source>
        <dbReference type="EMBL" id="MFG6294245.1"/>
    </source>
</evidence>
<dbReference type="RefSeq" id="WP_223780374.1">
    <property type="nucleotide sequence ID" value="NZ_CP121271.1"/>
</dbReference>
<organism evidence="3 4">
    <name type="scientific">Streptomyces rochei</name>
    <name type="common">Streptomyces parvullus</name>
    <dbReference type="NCBI Taxonomy" id="1928"/>
    <lineage>
        <taxon>Bacteria</taxon>
        <taxon>Bacillati</taxon>
        <taxon>Actinomycetota</taxon>
        <taxon>Actinomycetes</taxon>
        <taxon>Kitasatosporales</taxon>
        <taxon>Streptomycetaceae</taxon>
        <taxon>Streptomyces</taxon>
        <taxon>Streptomyces rochei group</taxon>
    </lineage>
</organism>
<gene>
    <name evidence="2" type="ORF">ACGU38_02580</name>
    <name evidence="3" type="ORF">P7W03_20670</name>
</gene>
<proteinExistence type="predicted"/>
<dbReference type="Pfam" id="PF04149">
    <property type="entry name" value="DUF397"/>
    <property type="match status" value="1"/>
</dbReference>
<dbReference type="AlphaFoldDB" id="A0AAX3ZLA7"/>
<evidence type="ECO:0000313" key="3">
    <source>
        <dbReference type="EMBL" id="WMC87830.1"/>
    </source>
</evidence>
<dbReference type="EMBL" id="JBIENY010000039">
    <property type="protein sequence ID" value="MFG6294245.1"/>
    <property type="molecule type" value="Genomic_DNA"/>
</dbReference>
<keyword evidence="5" id="KW-1185">Reference proteome</keyword>
<dbReference type="Proteomes" id="UP001605990">
    <property type="component" value="Unassembled WGS sequence"/>
</dbReference>
<dbReference type="InterPro" id="IPR007278">
    <property type="entry name" value="DUF397"/>
</dbReference>
<evidence type="ECO:0000259" key="1">
    <source>
        <dbReference type="Pfam" id="PF04149"/>
    </source>
</evidence>
<dbReference type="EMBL" id="CP121271">
    <property type="protein sequence ID" value="WMC87830.1"/>
    <property type="molecule type" value="Genomic_DNA"/>
</dbReference>
<reference evidence="2 5" key="2">
    <citation type="submission" date="2024-10" db="EMBL/GenBank/DDBJ databases">
        <title>Draft genome assembly of a novel steroid transforming actinomycete isolated from African clawed frog Xenopus laevis.</title>
        <authorList>
            <person name="Bragin E."/>
            <person name="Kollerov V."/>
            <person name="Donova M.V."/>
        </authorList>
    </citation>
    <scope>NUCLEOTIDE SEQUENCE [LARGE SCALE GENOMIC DNA]</scope>
    <source>
        <strain evidence="2 5">MTOC-St3</strain>
    </source>
</reference>
<feature type="domain" description="DUF397" evidence="1">
    <location>
        <begin position="6"/>
        <end position="37"/>
    </location>
</feature>
<protein>
    <submittedName>
        <fullName evidence="3">DUF397 domain-containing protein</fullName>
    </submittedName>
</protein>
<sequence length="37" mass="3950">MAPRFPGAVPVRDSKDPDGPVLVVGRSAWTVFIAALR</sequence>
<reference evidence="3" key="1">
    <citation type="submission" date="2023-03" db="EMBL/GenBank/DDBJ databases">
        <title>Borrelidin-producing and root-colonizing Streptomyces rochei is a potent biopesticide for soil-borne oomycete-caused plant diseases.</title>
        <authorList>
            <person name="Zhou D."/>
            <person name="Wang X."/>
            <person name="Navarro-Munoz J.C."/>
            <person name="Li W."/>
            <person name="Li J."/>
            <person name="Jiu M."/>
            <person name="Deng S."/>
            <person name="Ye Y."/>
            <person name="Daly P."/>
            <person name="Wei L."/>
        </authorList>
    </citation>
    <scope>NUCLEOTIDE SEQUENCE</scope>
    <source>
        <strain evidence="3">JK1</strain>
    </source>
</reference>
<evidence type="ECO:0000313" key="4">
    <source>
        <dbReference type="Proteomes" id="UP001231701"/>
    </source>
</evidence>